<name>A0A2H3AQW2_9AGAR</name>
<evidence type="ECO:0000256" key="4">
    <source>
        <dbReference type="ARBA" id="ARBA00023136"/>
    </source>
</evidence>
<protein>
    <recommendedName>
        <fullName evidence="8">MFS general substrate transporter</fullName>
    </recommendedName>
</protein>
<sequence length="166" mass="17701">MLGFVHFMDDGTRLTPVVKSIPRPISTRIALCIRRLLLWDSSLGSVNNMLGPKVALLTGSTDYSLAASIHSSTGGFVVAIVAIYVGLLWTAQGSLMMAYPTESQKGRFIGIFWSIFNLGGVVGASVAAGRNWKSTADETIARMDDKGHIRPTEAAAAEIKVTQASS</sequence>
<evidence type="ECO:0008006" key="8">
    <source>
        <dbReference type="Google" id="ProtNLM"/>
    </source>
</evidence>
<evidence type="ECO:0000256" key="1">
    <source>
        <dbReference type="ARBA" id="ARBA00004141"/>
    </source>
</evidence>
<feature type="transmembrane region" description="Helical" evidence="5">
    <location>
        <begin position="63"/>
        <end position="87"/>
    </location>
</feature>
<keyword evidence="2 5" id="KW-0812">Transmembrane</keyword>
<evidence type="ECO:0000256" key="5">
    <source>
        <dbReference type="SAM" id="Phobius"/>
    </source>
</evidence>
<organism evidence="6 7">
    <name type="scientific">Armillaria solidipes</name>
    <dbReference type="NCBI Taxonomy" id="1076256"/>
    <lineage>
        <taxon>Eukaryota</taxon>
        <taxon>Fungi</taxon>
        <taxon>Dikarya</taxon>
        <taxon>Basidiomycota</taxon>
        <taxon>Agaricomycotina</taxon>
        <taxon>Agaricomycetes</taxon>
        <taxon>Agaricomycetidae</taxon>
        <taxon>Agaricales</taxon>
        <taxon>Marasmiineae</taxon>
        <taxon>Physalacriaceae</taxon>
        <taxon>Armillaria</taxon>
    </lineage>
</organism>
<dbReference type="PANTHER" id="PTHR23294">
    <property type="entry name" value="ET TRANSLATION PRODUCT-RELATED"/>
    <property type="match status" value="1"/>
</dbReference>
<keyword evidence="3 5" id="KW-1133">Transmembrane helix</keyword>
<dbReference type="GO" id="GO:0016020">
    <property type="term" value="C:membrane"/>
    <property type="evidence" value="ECO:0007669"/>
    <property type="project" value="UniProtKB-SubCell"/>
</dbReference>
<evidence type="ECO:0000313" key="7">
    <source>
        <dbReference type="Proteomes" id="UP000218334"/>
    </source>
</evidence>
<dbReference type="InterPro" id="IPR051617">
    <property type="entry name" value="UNC-93-like_regulator"/>
</dbReference>
<dbReference type="AlphaFoldDB" id="A0A2H3AQW2"/>
<dbReference type="EMBL" id="KZ293511">
    <property type="protein sequence ID" value="PBK59144.1"/>
    <property type="molecule type" value="Genomic_DNA"/>
</dbReference>
<gene>
    <name evidence="6" type="ORF">ARMSODRAFT_807640</name>
</gene>
<evidence type="ECO:0000313" key="6">
    <source>
        <dbReference type="EMBL" id="PBK59144.1"/>
    </source>
</evidence>
<comment type="subcellular location">
    <subcellularLocation>
        <location evidence="1">Membrane</location>
        <topology evidence="1">Multi-pass membrane protein</topology>
    </subcellularLocation>
</comment>
<reference evidence="7" key="1">
    <citation type="journal article" date="2017" name="Nat. Ecol. Evol.">
        <title>Genome expansion and lineage-specific genetic innovations in the forest pathogenic fungi Armillaria.</title>
        <authorList>
            <person name="Sipos G."/>
            <person name="Prasanna A.N."/>
            <person name="Walter M.C."/>
            <person name="O'Connor E."/>
            <person name="Balint B."/>
            <person name="Krizsan K."/>
            <person name="Kiss B."/>
            <person name="Hess J."/>
            <person name="Varga T."/>
            <person name="Slot J."/>
            <person name="Riley R."/>
            <person name="Boka B."/>
            <person name="Rigling D."/>
            <person name="Barry K."/>
            <person name="Lee J."/>
            <person name="Mihaltcheva S."/>
            <person name="LaButti K."/>
            <person name="Lipzen A."/>
            <person name="Waldron R."/>
            <person name="Moloney N.M."/>
            <person name="Sperisen C."/>
            <person name="Kredics L."/>
            <person name="Vagvoelgyi C."/>
            <person name="Patrignani A."/>
            <person name="Fitzpatrick D."/>
            <person name="Nagy I."/>
            <person name="Doyle S."/>
            <person name="Anderson J.B."/>
            <person name="Grigoriev I.V."/>
            <person name="Gueldener U."/>
            <person name="Muensterkoetter M."/>
            <person name="Nagy L.G."/>
        </authorList>
    </citation>
    <scope>NUCLEOTIDE SEQUENCE [LARGE SCALE GENOMIC DNA]</scope>
    <source>
        <strain evidence="7">28-4</strain>
    </source>
</reference>
<accession>A0A2H3AQW2</accession>
<dbReference type="PANTHER" id="PTHR23294:SF59">
    <property type="entry name" value="UNC93-LIKE PROTEIN C922.05C"/>
    <property type="match status" value="1"/>
</dbReference>
<dbReference type="Proteomes" id="UP000218334">
    <property type="component" value="Unassembled WGS sequence"/>
</dbReference>
<proteinExistence type="predicted"/>
<evidence type="ECO:0000256" key="2">
    <source>
        <dbReference type="ARBA" id="ARBA00022692"/>
    </source>
</evidence>
<dbReference type="InterPro" id="IPR036259">
    <property type="entry name" value="MFS_trans_sf"/>
</dbReference>
<keyword evidence="4 5" id="KW-0472">Membrane</keyword>
<feature type="transmembrane region" description="Helical" evidence="5">
    <location>
        <begin position="108"/>
        <end position="128"/>
    </location>
</feature>
<evidence type="ECO:0000256" key="3">
    <source>
        <dbReference type="ARBA" id="ARBA00022989"/>
    </source>
</evidence>
<dbReference type="SUPFAM" id="SSF103473">
    <property type="entry name" value="MFS general substrate transporter"/>
    <property type="match status" value="1"/>
</dbReference>
<keyword evidence="7" id="KW-1185">Reference proteome</keyword>